<proteinExistence type="predicted"/>
<gene>
    <name evidence="5" type="ORF">Q8P09_12475</name>
</gene>
<protein>
    <submittedName>
        <fullName evidence="5">Phage tail protein</fullName>
    </submittedName>
</protein>
<dbReference type="InterPro" id="IPR053171">
    <property type="entry name" value="Viral_Tip_Attach_Protein"/>
</dbReference>
<dbReference type="RefSeq" id="WP_305936087.1">
    <property type="nucleotide sequence ID" value="NZ_JAVAJI010000028.1"/>
</dbReference>
<dbReference type="InterPro" id="IPR032876">
    <property type="entry name" value="J_dom"/>
</dbReference>
<dbReference type="Pfam" id="PF13550">
    <property type="entry name" value="Phage-tail_3"/>
    <property type="match status" value="1"/>
</dbReference>
<name>A0ABT9HJD4_9GAMM</name>
<feature type="domain" description="Tip attachment protein J" evidence="3">
    <location>
        <begin position="342"/>
        <end position="503"/>
    </location>
</feature>
<reference evidence="5 6" key="1">
    <citation type="submission" date="2023-08" db="EMBL/GenBank/DDBJ databases">
        <authorList>
            <person name="Kumar R."/>
        </authorList>
    </citation>
    <scope>NUCLEOTIDE SEQUENCE [LARGE SCALE GENOMIC DNA]</scope>
    <source>
        <strain evidence="5 6">LUR13</strain>
    </source>
</reference>
<evidence type="ECO:0000256" key="2">
    <source>
        <dbReference type="SAM" id="MobiDB-lite"/>
    </source>
</evidence>
<feature type="region of interest" description="Disordered" evidence="2">
    <location>
        <begin position="1"/>
        <end position="23"/>
    </location>
</feature>
<dbReference type="EMBL" id="JAVAJI010000028">
    <property type="protein sequence ID" value="MDP4545891.1"/>
    <property type="molecule type" value="Genomic_DNA"/>
</dbReference>
<evidence type="ECO:0000313" key="6">
    <source>
        <dbReference type="Proteomes" id="UP001228171"/>
    </source>
</evidence>
<organism evidence="5 6">
    <name type="scientific">Psychrobacter faecalis</name>
    <dbReference type="NCBI Taxonomy" id="180588"/>
    <lineage>
        <taxon>Bacteria</taxon>
        <taxon>Pseudomonadati</taxon>
        <taxon>Pseudomonadota</taxon>
        <taxon>Gammaproteobacteria</taxon>
        <taxon>Moraxellales</taxon>
        <taxon>Moraxellaceae</taxon>
        <taxon>Psychrobacter</taxon>
    </lineage>
</organism>
<evidence type="ECO:0000259" key="4">
    <source>
        <dbReference type="Pfam" id="PF24801"/>
    </source>
</evidence>
<evidence type="ECO:0000256" key="1">
    <source>
        <dbReference type="SAM" id="Coils"/>
    </source>
</evidence>
<sequence>MSLSLIQGAKAGQEKPHQPSIAKDDVASISKVKILYVTTEGEARGLANGSASIMLDGTPLFDAEGNPNFENVEWEIRHGTVDQTHIAGLPSLSSEIGIGTILRSGTPWIRTITNTQLSSANVNISWSRLSETTDKFDVIGTKVDYAIDVQTDGNGYVTVLDTSIKAKTSGRYQRTHNIKLPEAQQGWQIRVRKITADGDNERKFNQMQIDSIAEIIDAKLRYPHSALLYLSFDARAFSNIPKMTVDMYGRYLKVPVNYDPVSRTSTGIWTGEFKTDYTNNPAWVYYDLITNDRYGLGDRLKPFMINKWAIAHIARICDEPVSDGKGGTEPRFTCNLYLQVAEQAYQVLQHIAAIFRGMSFWDGAQIVLDADTPRDADYVITRANVVDGAFVKSGTAIDDRHTLVQVAWSNPDNNYETDYVTVRNERAIAKYGINPLDMPVVGCTSEGQAYRAGLAALLSEQNRTQTLTFAMGLDGSLPSVGSRVDIADMMFTGANNGGRISAVNANYTVITVDRDDIPAKAGDRLSVNLESGRAQTREILSVSGRNITVKAAFDPVAAENVWAVDSDELPTMPFIVLSITENEDRTQYTYTALQYDAGLYAQIDNGTIIEQRPPVPPMNPYIIQAPDSVTVSSRNRVVQAQNVTTFIIVWDQVKDAVAYDVEWRKDDGDWIKLPRTGNISAEIDGVYSGNYLARVRAVSAFDAISKPTTSMLTAITGKAGKPPKLLSIKAIGLLFGMQLDWRFAPGSGDTAYTEIQVASAPDVNVAPLGQFAFNTDTHTVNGLQGGLTQHYRGRIVDKLGNTSDWTSWVSGTTDANADKIMDLIQGQIDESSLNDILTSKIADIEINKDAISQETQGRIQAIIDANKRITDEAKDRVEALRLASLRTDDLQNFADDLANDVDTVTLAQAQTANGLAVVKERADAFEIENGLQAQRLTYLSSEINSGYTDATKYTDKSRGTVWTFAKAVAHADYVNAQSIQGLSADYQNSSARFTEEINLLTTKNEAVATKTTNLSAQMVGGYDGNDLTKLNSGLLFEESKARATDVEGLAEQISLLSAGVGEQFDSFEIWHFNKDKDGWTGGTYNSGGWLNVRAETITSPTITDLDGAVYKHIKLRIKKVGTPTWQGLLSYTGGSKTITEPSYDADGVALVNWQLEWSGDITSFNLKLASAGDNLNYYSIDWIAVGRPSPGASNASLLRESKVRASETSANANDLIDLRSKIEGGNGVPIESSITKKLETTANLASTTADEVSTLKSTYDDDMYGYEGTVQTTARTLASATQAEAERLDLLSANVLPSYTDATKYTDAKRSTQWTYAKTVAADNYAANQRITNLQSDFDNSTSNINKELFTLTEKDKSIAADITQLYAETGENYGLIQEVSIAISKPGTGLAAKVTELQSSAKSNSDAAAAAQDAANDAADAAGNKGEVIYSTTEPSADKQKAQNLWIDASGGKNTPKRWAGAQWLSVTDKAATDAQKAADAANQKLEPANLASLVEGSGAFSDEFGSISGQFANFEAVVEGQKTAMEVISGIGNAEKLKNEIAKARLDKNVTNLNAQSTALTNQINSYTAKIAELTTKRNAPKPPDMTQERYLALKAEYQKQIDDITAAKSDLTAQKSVIADQVAQLAAEQKVLDDFKEVEDGVRAQHTVKIDNAGKIVGFGFVLQKDGFSAFDVRADRFSISAPSDKPNDVNGTSPFMVLTNPQVIDGVTVPAGTYMRNFYAPKGSIDTLQVKDGAIKSAKIANLAVDSAQIAGQAITVTTAVTKAIFANGVNNNPFVPSGQTVSTEAVYLNAGGPNPVFVTLHLFGANFIGTANKQVQIEFFINNTPFKKFITSSDQRAMTATYTAICIQAYAELQKFSVRITSEIGNTVNLAEYTLVAQVLKK</sequence>
<dbReference type="Pfam" id="PF24801">
    <property type="entry name" value="FNIII-A_GpJ"/>
    <property type="match status" value="1"/>
</dbReference>
<keyword evidence="6" id="KW-1185">Reference proteome</keyword>
<evidence type="ECO:0000259" key="3">
    <source>
        <dbReference type="Pfam" id="PF13550"/>
    </source>
</evidence>
<feature type="domain" description="Tip attachment protein J HDII-ins2" evidence="4">
    <location>
        <begin position="94"/>
        <end position="218"/>
    </location>
</feature>
<keyword evidence="1" id="KW-0175">Coiled coil</keyword>
<dbReference type="InterPro" id="IPR055385">
    <property type="entry name" value="GpJ_HDII-ins2"/>
</dbReference>
<dbReference type="Proteomes" id="UP001228171">
    <property type="component" value="Unassembled WGS sequence"/>
</dbReference>
<evidence type="ECO:0000313" key="5">
    <source>
        <dbReference type="EMBL" id="MDP4545891.1"/>
    </source>
</evidence>
<feature type="coiled-coil region" evidence="1">
    <location>
        <begin position="1536"/>
        <end position="1565"/>
    </location>
</feature>
<feature type="compositionally biased region" description="Basic and acidic residues" evidence="2">
    <location>
        <begin position="12"/>
        <end position="23"/>
    </location>
</feature>
<comment type="caution">
    <text evidence="5">The sequence shown here is derived from an EMBL/GenBank/DDBJ whole genome shotgun (WGS) entry which is preliminary data.</text>
</comment>
<accession>A0ABT9HJD4</accession>
<dbReference type="PANTHER" id="PTHR36251">
    <property type="entry name" value="FELS-1 PROPHAGE HOST SPECIFICITY PROTEIN-RELATED"/>
    <property type="match status" value="1"/>
</dbReference>
<dbReference type="PANTHER" id="PTHR36251:SF2">
    <property type="entry name" value="GIFSY-2 PROPHAGE HOST SPECIFICITY PROTEIN J, PHAGE LAMBDA"/>
    <property type="match status" value="1"/>
</dbReference>